<feature type="region of interest" description="Disordered" evidence="1">
    <location>
        <begin position="41"/>
        <end position="74"/>
    </location>
</feature>
<dbReference type="AlphaFoldDB" id="A0A8H6NQC3"/>
<gene>
    <name evidence="2" type="ORF">CMUS01_03859</name>
</gene>
<dbReference type="EMBL" id="WIGM01000098">
    <property type="protein sequence ID" value="KAF6840558.1"/>
    <property type="molecule type" value="Genomic_DNA"/>
</dbReference>
<sequence>MRMARRENKGVCGLQREQYYMVMLLSLVLRMAHAACPSWAGAGAKEGRGPGTRKIQEPTPHCDHVGGSTPRLSAGCPSTGGSLFGAKYRRIATPVVISAGGGRSMEK</sequence>
<reference evidence="2" key="1">
    <citation type="journal article" date="2020" name="Phytopathology">
        <title>Genome Sequence Resources of Colletotrichum truncatum, C. plurivorum, C. musicola, and C. sojae: Four Species Pathogenic to Soybean (Glycine max).</title>
        <authorList>
            <person name="Rogerio F."/>
            <person name="Boufleur T.R."/>
            <person name="Ciampi-Guillardi M."/>
            <person name="Sukno S.A."/>
            <person name="Thon M.R."/>
            <person name="Massola Junior N.S."/>
            <person name="Baroncelli R."/>
        </authorList>
    </citation>
    <scope>NUCLEOTIDE SEQUENCE</scope>
    <source>
        <strain evidence="2">LFN0074</strain>
    </source>
</reference>
<evidence type="ECO:0000313" key="2">
    <source>
        <dbReference type="EMBL" id="KAF6840558.1"/>
    </source>
</evidence>
<dbReference type="Proteomes" id="UP000639643">
    <property type="component" value="Unassembled WGS sequence"/>
</dbReference>
<feature type="compositionally biased region" description="Basic and acidic residues" evidence="1">
    <location>
        <begin position="54"/>
        <end position="64"/>
    </location>
</feature>
<accession>A0A8H6NQC3</accession>
<name>A0A8H6NQC3_9PEZI</name>
<proteinExistence type="predicted"/>
<evidence type="ECO:0000256" key="1">
    <source>
        <dbReference type="SAM" id="MobiDB-lite"/>
    </source>
</evidence>
<protein>
    <submittedName>
        <fullName evidence="2">Uncharacterized protein</fullName>
    </submittedName>
</protein>
<organism evidence="2 3">
    <name type="scientific">Colletotrichum musicola</name>
    <dbReference type="NCBI Taxonomy" id="2175873"/>
    <lineage>
        <taxon>Eukaryota</taxon>
        <taxon>Fungi</taxon>
        <taxon>Dikarya</taxon>
        <taxon>Ascomycota</taxon>
        <taxon>Pezizomycotina</taxon>
        <taxon>Sordariomycetes</taxon>
        <taxon>Hypocreomycetidae</taxon>
        <taxon>Glomerellales</taxon>
        <taxon>Glomerellaceae</taxon>
        <taxon>Colletotrichum</taxon>
        <taxon>Colletotrichum orchidearum species complex</taxon>
    </lineage>
</organism>
<evidence type="ECO:0000313" key="3">
    <source>
        <dbReference type="Proteomes" id="UP000639643"/>
    </source>
</evidence>
<keyword evidence="3" id="KW-1185">Reference proteome</keyword>
<comment type="caution">
    <text evidence="2">The sequence shown here is derived from an EMBL/GenBank/DDBJ whole genome shotgun (WGS) entry which is preliminary data.</text>
</comment>